<keyword evidence="5 6" id="KW-0472">Membrane</keyword>
<comment type="subcellular location">
    <subcellularLocation>
        <location evidence="1">Cell membrane</location>
        <topology evidence="1">Multi-pass membrane protein</topology>
    </subcellularLocation>
</comment>
<evidence type="ECO:0000256" key="4">
    <source>
        <dbReference type="ARBA" id="ARBA00022989"/>
    </source>
</evidence>
<dbReference type="OrthoDB" id="824226at2"/>
<feature type="transmembrane region" description="Helical" evidence="6">
    <location>
        <begin position="55"/>
        <end position="73"/>
    </location>
</feature>
<name>A0A1I6G2Y9_9FLAO</name>
<protein>
    <submittedName>
        <fullName evidence="7">Membrane protein involved in the export of O-antigen and teichoic acid</fullName>
    </submittedName>
</protein>
<dbReference type="EMBL" id="FOYQ01000001">
    <property type="protein sequence ID" value="SFR36427.1"/>
    <property type="molecule type" value="Genomic_DNA"/>
</dbReference>
<evidence type="ECO:0000256" key="1">
    <source>
        <dbReference type="ARBA" id="ARBA00004651"/>
    </source>
</evidence>
<accession>A0A1I6G2Y9</accession>
<feature type="transmembrane region" description="Helical" evidence="6">
    <location>
        <begin position="202"/>
        <end position="223"/>
    </location>
</feature>
<keyword evidence="2" id="KW-1003">Cell membrane</keyword>
<feature type="transmembrane region" description="Helical" evidence="6">
    <location>
        <begin position="386"/>
        <end position="405"/>
    </location>
</feature>
<sequence length="449" mass="50106">MPLNNLKKKLQKLLADGNQAEVMRKGFVYIVLRVLGLLLGYYFTLLVTRNFGSSVYGLVVLGLTLFMIASIAGKKGFDIALTRWVATGKYSKQEIGAYLARASGNSFLVAGTLAAIVILAREWIALEVFKKPELGPYLLYAALTFPLWSQILIHIGLYRGLKRNTLFSFYNAFARFFAVVCLLLLGLWFYNDLTGVWVLKLHFLGVLLLFLSCLVITHGHLMYPFALRGKIDWKAFSRTSRPILVTSLIFILLSWVDRFFVGFFQDEQTVAIYDVAAKLAILVSFNLDAVNSILAPKVVELYEAGQKDRLQQLVRFSANISGLISLSTLAIVLIGHDLLLGIFGPEYQEGWILLFVLAFAQLANCFSGSVGILLQMTGYQKLYQRIMIAGLLVNLILNGLLAPFYGAMGVALATFASILTWNLYGIYFCRKKLGISAHVSLPLRIFKSK</sequence>
<feature type="transmembrane region" description="Helical" evidence="6">
    <location>
        <begin position="316"/>
        <end position="339"/>
    </location>
</feature>
<feature type="transmembrane region" description="Helical" evidence="6">
    <location>
        <begin position="243"/>
        <end position="264"/>
    </location>
</feature>
<dbReference type="GO" id="GO:0005886">
    <property type="term" value="C:plasma membrane"/>
    <property type="evidence" value="ECO:0007669"/>
    <property type="project" value="UniProtKB-SubCell"/>
</dbReference>
<dbReference type="Pfam" id="PF01943">
    <property type="entry name" value="Polysacc_synt"/>
    <property type="match status" value="1"/>
</dbReference>
<keyword evidence="4 6" id="KW-1133">Transmembrane helix</keyword>
<feature type="transmembrane region" description="Helical" evidence="6">
    <location>
        <begin position="26"/>
        <end position="43"/>
    </location>
</feature>
<keyword evidence="8" id="KW-1185">Reference proteome</keyword>
<organism evidence="7 8">
    <name type="scientific">Robiginitalea myxolifaciens</name>
    <dbReference type="NCBI Taxonomy" id="400055"/>
    <lineage>
        <taxon>Bacteria</taxon>
        <taxon>Pseudomonadati</taxon>
        <taxon>Bacteroidota</taxon>
        <taxon>Flavobacteriia</taxon>
        <taxon>Flavobacteriales</taxon>
        <taxon>Flavobacteriaceae</taxon>
        <taxon>Robiginitalea</taxon>
    </lineage>
</organism>
<gene>
    <name evidence="7" type="ORF">SAMN04490243_1134</name>
</gene>
<feature type="transmembrane region" description="Helical" evidence="6">
    <location>
        <begin position="351"/>
        <end position="374"/>
    </location>
</feature>
<dbReference type="InterPro" id="IPR002797">
    <property type="entry name" value="Polysacc_synth"/>
</dbReference>
<evidence type="ECO:0000313" key="7">
    <source>
        <dbReference type="EMBL" id="SFR36427.1"/>
    </source>
</evidence>
<feature type="transmembrane region" description="Helical" evidence="6">
    <location>
        <begin position="107"/>
        <end position="125"/>
    </location>
</feature>
<evidence type="ECO:0000313" key="8">
    <source>
        <dbReference type="Proteomes" id="UP000199534"/>
    </source>
</evidence>
<dbReference type="STRING" id="400055.SAMN04490243_1134"/>
<evidence type="ECO:0000256" key="2">
    <source>
        <dbReference type="ARBA" id="ARBA00022475"/>
    </source>
</evidence>
<dbReference type="PANTHER" id="PTHR30250:SF11">
    <property type="entry name" value="O-ANTIGEN TRANSPORTER-RELATED"/>
    <property type="match status" value="1"/>
</dbReference>
<dbReference type="RefSeq" id="WP_092981371.1">
    <property type="nucleotide sequence ID" value="NZ_FOYQ01000001.1"/>
</dbReference>
<evidence type="ECO:0000256" key="6">
    <source>
        <dbReference type="SAM" id="Phobius"/>
    </source>
</evidence>
<evidence type="ECO:0000256" key="3">
    <source>
        <dbReference type="ARBA" id="ARBA00022692"/>
    </source>
</evidence>
<keyword evidence="3 6" id="KW-0812">Transmembrane</keyword>
<dbReference type="Proteomes" id="UP000199534">
    <property type="component" value="Unassembled WGS sequence"/>
</dbReference>
<dbReference type="InterPro" id="IPR050833">
    <property type="entry name" value="Poly_Biosynth_Transport"/>
</dbReference>
<evidence type="ECO:0000256" key="5">
    <source>
        <dbReference type="ARBA" id="ARBA00023136"/>
    </source>
</evidence>
<feature type="transmembrane region" description="Helical" evidence="6">
    <location>
        <begin position="270"/>
        <end position="295"/>
    </location>
</feature>
<feature type="transmembrane region" description="Helical" evidence="6">
    <location>
        <begin position="411"/>
        <end position="429"/>
    </location>
</feature>
<feature type="transmembrane region" description="Helical" evidence="6">
    <location>
        <begin position="169"/>
        <end position="190"/>
    </location>
</feature>
<reference evidence="7 8" key="1">
    <citation type="submission" date="2016-10" db="EMBL/GenBank/DDBJ databases">
        <authorList>
            <person name="de Groot N.N."/>
        </authorList>
    </citation>
    <scope>NUCLEOTIDE SEQUENCE [LARGE SCALE GENOMIC DNA]</scope>
    <source>
        <strain evidence="7 8">DSM 21019</strain>
    </source>
</reference>
<dbReference type="AlphaFoldDB" id="A0A1I6G2Y9"/>
<proteinExistence type="predicted"/>
<feature type="transmembrane region" description="Helical" evidence="6">
    <location>
        <begin position="137"/>
        <end position="157"/>
    </location>
</feature>
<dbReference type="PANTHER" id="PTHR30250">
    <property type="entry name" value="PST FAMILY PREDICTED COLANIC ACID TRANSPORTER"/>
    <property type="match status" value="1"/>
</dbReference>